<proteinExistence type="predicted"/>
<comment type="caution">
    <text evidence="1">The sequence shown here is derived from an EMBL/GenBank/DDBJ whole genome shotgun (WGS) entry which is preliminary data.</text>
</comment>
<evidence type="ECO:0000313" key="1">
    <source>
        <dbReference type="EMBL" id="MEQ2286260.1"/>
    </source>
</evidence>
<reference evidence="1 2" key="1">
    <citation type="submission" date="2021-06" db="EMBL/GenBank/DDBJ databases">
        <authorList>
            <person name="Palmer J.M."/>
        </authorList>
    </citation>
    <scope>NUCLEOTIDE SEQUENCE [LARGE SCALE GENOMIC DNA]</scope>
    <source>
        <strain evidence="1 2">AS_MEX2019</strain>
        <tissue evidence="1">Muscle</tissue>
    </source>
</reference>
<protein>
    <submittedName>
        <fullName evidence="1">Uncharacterized protein</fullName>
    </submittedName>
</protein>
<dbReference type="EMBL" id="JAHRIP010018827">
    <property type="protein sequence ID" value="MEQ2286260.1"/>
    <property type="molecule type" value="Genomic_DNA"/>
</dbReference>
<accession>A0ABV0XXS4</accession>
<organism evidence="1 2">
    <name type="scientific">Ameca splendens</name>
    <dbReference type="NCBI Taxonomy" id="208324"/>
    <lineage>
        <taxon>Eukaryota</taxon>
        <taxon>Metazoa</taxon>
        <taxon>Chordata</taxon>
        <taxon>Craniata</taxon>
        <taxon>Vertebrata</taxon>
        <taxon>Euteleostomi</taxon>
        <taxon>Actinopterygii</taxon>
        <taxon>Neopterygii</taxon>
        <taxon>Teleostei</taxon>
        <taxon>Neoteleostei</taxon>
        <taxon>Acanthomorphata</taxon>
        <taxon>Ovalentaria</taxon>
        <taxon>Atherinomorphae</taxon>
        <taxon>Cyprinodontiformes</taxon>
        <taxon>Goodeidae</taxon>
        <taxon>Ameca</taxon>
    </lineage>
</organism>
<evidence type="ECO:0000313" key="2">
    <source>
        <dbReference type="Proteomes" id="UP001469553"/>
    </source>
</evidence>
<keyword evidence="2" id="KW-1185">Reference proteome</keyword>
<gene>
    <name evidence="1" type="ORF">AMECASPLE_000576</name>
</gene>
<name>A0ABV0XXS4_9TELE</name>
<sequence>MRFFTVMRGLAVRKEHIWTPGACFSRTSLCVCVCYRALRSPVLRPEHRSSQTCRCHGALIGLVLNRRERKTNNSGLKRAHFSLQAARADARASRALTPQQLAEARSHGGHMALPVPPHRHRGLHGGQVVSDPAVHGGSLRPGVRPHRGRGFLLPAGGDRAREADQAADLGHRGAGALQVRGGDSLAGD</sequence>
<dbReference type="Proteomes" id="UP001469553">
    <property type="component" value="Unassembled WGS sequence"/>
</dbReference>